<name>A0A431W2C7_9BACI</name>
<keyword evidence="1" id="KW-0732">Signal</keyword>
<sequence>MKNLLSKTLLAVSLLGLGFAFASVNDYAGIPSEHSPAKRTYELAGIPSEHSAPITIKPFGIPSEH</sequence>
<feature type="chain" id="PRO_5019245115" description="Phosphatase" evidence="1">
    <location>
        <begin position="23"/>
        <end position="65"/>
    </location>
</feature>
<feature type="signal peptide" evidence="1">
    <location>
        <begin position="1"/>
        <end position="22"/>
    </location>
</feature>
<dbReference type="EMBL" id="RXNT01000012">
    <property type="protein sequence ID" value="RTR29581.1"/>
    <property type="molecule type" value="Genomic_DNA"/>
</dbReference>
<organism evidence="2 3">
    <name type="scientific">Bacillus yapensis</name>
    <dbReference type="NCBI Taxonomy" id="2492960"/>
    <lineage>
        <taxon>Bacteria</taxon>
        <taxon>Bacillati</taxon>
        <taxon>Bacillota</taxon>
        <taxon>Bacilli</taxon>
        <taxon>Bacillales</taxon>
        <taxon>Bacillaceae</taxon>
        <taxon>Bacillus</taxon>
    </lineage>
</organism>
<reference evidence="2 3" key="1">
    <citation type="submission" date="2018-12" db="EMBL/GenBank/DDBJ databases">
        <title>Bacillus yapensis draft genome sequence.</title>
        <authorList>
            <person name="Yu L."/>
            <person name="Xu X."/>
            <person name="Tang X."/>
        </authorList>
    </citation>
    <scope>NUCLEOTIDE SEQUENCE [LARGE SCALE GENOMIC DNA]</scope>
    <source>
        <strain evidence="2 3">XXST-01</strain>
    </source>
</reference>
<comment type="caution">
    <text evidence="2">The sequence shown here is derived from an EMBL/GenBank/DDBJ whole genome shotgun (WGS) entry which is preliminary data.</text>
</comment>
<evidence type="ECO:0000313" key="3">
    <source>
        <dbReference type="Proteomes" id="UP000271374"/>
    </source>
</evidence>
<proteinExistence type="predicted"/>
<keyword evidence="3" id="KW-1185">Reference proteome</keyword>
<evidence type="ECO:0000313" key="2">
    <source>
        <dbReference type="EMBL" id="RTR29581.1"/>
    </source>
</evidence>
<dbReference type="OrthoDB" id="9981304at2"/>
<gene>
    <name evidence="2" type="ORF">EKG37_14910</name>
</gene>
<dbReference type="RefSeq" id="WP_126409566.1">
    <property type="nucleotide sequence ID" value="NZ_RXNT01000012.1"/>
</dbReference>
<dbReference type="AlphaFoldDB" id="A0A431W2C7"/>
<dbReference type="Proteomes" id="UP000271374">
    <property type="component" value="Unassembled WGS sequence"/>
</dbReference>
<protein>
    <recommendedName>
        <fullName evidence="4">Phosphatase</fullName>
    </recommendedName>
</protein>
<evidence type="ECO:0008006" key="4">
    <source>
        <dbReference type="Google" id="ProtNLM"/>
    </source>
</evidence>
<evidence type="ECO:0000256" key="1">
    <source>
        <dbReference type="SAM" id="SignalP"/>
    </source>
</evidence>
<accession>A0A431W2C7</accession>